<evidence type="ECO:0000256" key="6">
    <source>
        <dbReference type="ARBA" id="ARBA00022842"/>
    </source>
</evidence>
<dbReference type="GO" id="GO:0103023">
    <property type="term" value="F:ITPase activity"/>
    <property type="evidence" value="ECO:0007669"/>
    <property type="project" value="UniProtKB-EC"/>
</dbReference>
<dbReference type="GO" id="GO:0046872">
    <property type="term" value="F:metal ion binding"/>
    <property type="evidence" value="ECO:0007669"/>
    <property type="project" value="UniProtKB-KW"/>
</dbReference>
<keyword evidence="3" id="KW-0479">Metal-binding</keyword>
<evidence type="ECO:0000256" key="4">
    <source>
        <dbReference type="ARBA" id="ARBA00022741"/>
    </source>
</evidence>
<evidence type="ECO:0000256" key="7">
    <source>
        <dbReference type="ARBA" id="ARBA00023080"/>
    </source>
</evidence>
<sequence>MTAPDTTTTTTTASQPPTTTTSSPSQITILVASTNPVKITAAARAFARMFPSATPRPIAHGISFPSGVPDQPFTDATTLRGAANRAAAARALDPTPQTGGEGGKYDYFVGIEGGVGEHPAEEMDGLGVGGEMMRSFAWVVVLGRDGSRVGRARTATYFLPKETAGLVRGGMELGKADEVVFGGRNSKQKNGSVGLLTGDVVDRAGYYEEAVVLALIPFREENGGLTF</sequence>
<dbReference type="PANTHER" id="PTHR34699">
    <property type="match status" value="1"/>
</dbReference>
<evidence type="ECO:0000256" key="11">
    <source>
        <dbReference type="ARBA" id="ARBA00048781"/>
    </source>
</evidence>
<accession>A0AAN6MT85</accession>
<dbReference type="Gene3D" id="3.90.950.10">
    <property type="match status" value="1"/>
</dbReference>
<evidence type="ECO:0000259" key="13">
    <source>
        <dbReference type="Pfam" id="PF01931"/>
    </source>
</evidence>
<evidence type="ECO:0000313" key="15">
    <source>
        <dbReference type="Proteomes" id="UP001303889"/>
    </source>
</evidence>
<reference evidence="14" key="2">
    <citation type="submission" date="2023-05" db="EMBL/GenBank/DDBJ databases">
        <authorList>
            <consortium name="Lawrence Berkeley National Laboratory"/>
            <person name="Steindorff A."/>
            <person name="Hensen N."/>
            <person name="Bonometti L."/>
            <person name="Westerberg I."/>
            <person name="Brannstrom I.O."/>
            <person name="Guillou S."/>
            <person name="Cros-Aarteil S."/>
            <person name="Calhoun S."/>
            <person name="Haridas S."/>
            <person name="Kuo A."/>
            <person name="Mondo S."/>
            <person name="Pangilinan J."/>
            <person name="Riley R."/>
            <person name="Labutti K."/>
            <person name="Andreopoulos B."/>
            <person name="Lipzen A."/>
            <person name="Chen C."/>
            <person name="Yanf M."/>
            <person name="Daum C."/>
            <person name="Ng V."/>
            <person name="Clum A."/>
            <person name="Ohm R."/>
            <person name="Martin F."/>
            <person name="Silar P."/>
            <person name="Natvig D."/>
            <person name="Lalanne C."/>
            <person name="Gautier V."/>
            <person name="Ament-Velasquez S.L."/>
            <person name="Kruys A."/>
            <person name="Hutchinson M.I."/>
            <person name="Powell A.J."/>
            <person name="Barry K."/>
            <person name="Miller A.N."/>
            <person name="Grigoriev I.V."/>
            <person name="Debuchy R."/>
            <person name="Gladieux P."/>
            <person name="Thoren M.H."/>
            <person name="Johannesson H."/>
        </authorList>
    </citation>
    <scope>NUCLEOTIDE SEQUENCE</scope>
    <source>
        <strain evidence="14">CBS 103.79</strain>
    </source>
</reference>
<dbReference type="GO" id="GO:0000166">
    <property type="term" value="F:nucleotide binding"/>
    <property type="evidence" value="ECO:0007669"/>
    <property type="project" value="UniProtKB-KW"/>
</dbReference>
<comment type="cofactor">
    <cofactor evidence="1">
        <name>Mn(2+)</name>
        <dbReference type="ChEBI" id="CHEBI:29035"/>
    </cofactor>
</comment>
<protein>
    <recommendedName>
        <fullName evidence="9">inosine/xanthosine triphosphatase</fullName>
        <ecNumber evidence="9">3.6.1.73</ecNumber>
    </recommendedName>
</protein>
<dbReference type="InterPro" id="IPR050299">
    <property type="entry name" value="YjjX_NTPase"/>
</dbReference>
<evidence type="ECO:0000256" key="3">
    <source>
        <dbReference type="ARBA" id="ARBA00022723"/>
    </source>
</evidence>
<comment type="caution">
    <text evidence="14">The sequence shown here is derived from an EMBL/GenBank/DDBJ whole genome shotgun (WGS) entry which is preliminary data.</text>
</comment>
<dbReference type="GO" id="GO:0009117">
    <property type="term" value="P:nucleotide metabolic process"/>
    <property type="evidence" value="ECO:0007669"/>
    <property type="project" value="UniProtKB-KW"/>
</dbReference>
<dbReference type="EMBL" id="MU855339">
    <property type="protein sequence ID" value="KAK3906011.1"/>
    <property type="molecule type" value="Genomic_DNA"/>
</dbReference>
<evidence type="ECO:0000256" key="12">
    <source>
        <dbReference type="SAM" id="MobiDB-lite"/>
    </source>
</evidence>
<dbReference type="GO" id="GO:0006772">
    <property type="term" value="P:thiamine metabolic process"/>
    <property type="evidence" value="ECO:0007669"/>
    <property type="project" value="TreeGrafter"/>
</dbReference>
<dbReference type="InterPro" id="IPR026533">
    <property type="entry name" value="NTPase/PRRC1"/>
</dbReference>
<dbReference type="Proteomes" id="UP001303889">
    <property type="component" value="Unassembled WGS sequence"/>
</dbReference>
<dbReference type="SUPFAM" id="SSF52972">
    <property type="entry name" value="ITPase-like"/>
    <property type="match status" value="1"/>
</dbReference>
<reference evidence="14" key="1">
    <citation type="journal article" date="2023" name="Mol. Phylogenet. Evol.">
        <title>Genome-scale phylogeny and comparative genomics of the fungal order Sordariales.</title>
        <authorList>
            <person name="Hensen N."/>
            <person name="Bonometti L."/>
            <person name="Westerberg I."/>
            <person name="Brannstrom I.O."/>
            <person name="Guillou S."/>
            <person name="Cros-Aarteil S."/>
            <person name="Calhoun S."/>
            <person name="Haridas S."/>
            <person name="Kuo A."/>
            <person name="Mondo S."/>
            <person name="Pangilinan J."/>
            <person name="Riley R."/>
            <person name="LaButti K."/>
            <person name="Andreopoulos B."/>
            <person name="Lipzen A."/>
            <person name="Chen C."/>
            <person name="Yan M."/>
            <person name="Daum C."/>
            <person name="Ng V."/>
            <person name="Clum A."/>
            <person name="Steindorff A."/>
            <person name="Ohm R.A."/>
            <person name="Martin F."/>
            <person name="Silar P."/>
            <person name="Natvig D.O."/>
            <person name="Lalanne C."/>
            <person name="Gautier V."/>
            <person name="Ament-Velasquez S.L."/>
            <person name="Kruys A."/>
            <person name="Hutchinson M.I."/>
            <person name="Powell A.J."/>
            <person name="Barry K."/>
            <person name="Miller A.N."/>
            <person name="Grigoriev I.V."/>
            <person name="Debuchy R."/>
            <person name="Gladieux P."/>
            <person name="Hiltunen Thoren M."/>
            <person name="Johannesson H."/>
        </authorList>
    </citation>
    <scope>NUCLEOTIDE SEQUENCE</scope>
    <source>
        <strain evidence="14">CBS 103.79</strain>
    </source>
</reference>
<evidence type="ECO:0000256" key="5">
    <source>
        <dbReference type="ARBA" id="ARBA00022801"/>
    </source>
</evidence>
<gene>
    <name evidence="14" type="ORF">C8A05DRAFT_12246</name>
</gene>
<feature type="domain" description="Non-canonical purine NTP phosphatase/PRRC1" evidence="13">
    <location>
        <begin position="32"/>
        <end position="218"/>
    </location>
</feature>
<dbReference type="FunFam" id="3.90.950.10:FF:000002">
    <property type="entry name" value="Inosine/xanthosine triphosphatase"/>
    <property type="match status" value="1"/>
</dbReference>
<keyword evidence="5" id="KW-0378">Hydrolase</keyword>
<comment type="cofactor">
    <cofactor evidence="2">
        <name>Mg(2+)</name>
        <dbReference type="ChEBI" id="CHEBI:18420"/>
    </cofactor>
</comment>
<feature type="region of interest" description="Disordered" evidence="12">
    <location>
        <begin position="1"/>
        <end position="25"/>
    </location>
</feature>
<evidence type="ECO:0000313" key="14">
    <source>
        <dbReference type="EMBL" id="KAK3906011.1"/>
    </source>
</evidence>
<keyword evidence="15" id="KW-1185">Reference proteome</keyword>
<dbReference type="EC" id="3.6.1.73" evidence="9"/>
<evidence type="ECO:0000256" key="8">
    <source>
        <dbReference type="ARBA" id="ARBA00023211"/>
    </source>
</evidence>
<proteinExistence type="predicted"/>
<evidence type="ECO:0000256" key="2">
    <source>
        <dbReference type="ARBA" id="ARBA00001946"/>
    </source>
</evidence>
<dbReference type="Pfam" id="PF01931">
    <property type="entry name" value="NTPase_I-T"/>
    <property type="match status" value="1"/>
</dbReference>
<name>A0AAN6MT85_9PEZI</name>
<evidence type="ECO:0000256" key="10">
    <source>
        <dbReference type="ARBA" id="ARBA00048174"/>
    </source>
</evidence>
<keyword evidence="7" id="KW-0546">Nucleotide metabolism</keyword>
<dbReference type="PANTHER" id="PTHR34699:SF2">
    <property type="entry name" value="NON-CANONICAL PURINE NTP PHOSPHATASE_PRRC1 DOMAIN-CONTAINING PROTEIN"/>
    <property type="match status" value="1"/>
</dbReference>
<organism evidence="14 15">
    <name type="scientific">Staphylotrichum tortipilum</name>
    <dbReference type="NCBI Taxonomy" id="2831512"/>
    <lineage>
        <taxon>Eukaryota</taxon>
        <taxon>Fungi</taxon>
        <taxon>Dikarya</taxon>
        <taxon>Ascomycota</taxon>
        <taxon>Pezizomycotina</taxon>
        <taxon>Sordariomycetes</taxon>
        <taxon>Sordariomycetidae</taxon>
        <taxon>Sordariales</taxon>
        <taxon>Chaetomiaceae</taxon>
        <taxon>Staphylotrichum</taxon>
    </lineage>
</organism>
<evidence type="ECO:0000256" key="9">
    <source>
        <dbReference type="ARBA" id="ARBA00038901"/>
    </source>
</evidence>
<comment type="catalytic activity">
    <reaction evidence="10">
        <text>ITP + H2O = IDP + phosphate + H(+)</text>
        <dbReference type="Rhea" id="RHEA:28330"/>
        <dbReference type="ChEBI" id="CHEBI:15377"/>
        <dbReference type="ChEBI" id="CHEBI:15378"/>
        <dbReference type="ChEBI" id="CHEBI:43474"/>
        <dbReference type="ChEBI" id="CHEBI:58280"/>
        <dbReference type="ChEBI" id="CHEBI:61402"/>
        <dbReference type="EC" id="3.6.1.73"/>
    </reaction>
</comment>
<keyword evidence="6" id="KW-0460">Magnesium</keyword>
<keyword evidence="4" id="KW-0547">Nucleotide-binding</keyword>
<dbReference type="InterPro" id="IPR029001">
    <property type="entry name" value="ITPase-like_fam"/>
</dbReference>
<dbReference type="AlphaFoldDB" id="A0AAN6MT85"/>
<evidence type="ECO:0000256" key="1">
    <source>
        <dbReference type="ARBA" id="ARBA00001936"/>
    </source>
</evidence>
<comment type="catalytic activity">
    <reaction evidence="11">
        <text>XTP + H2O = XDP + phosphate + H(+)</text>
        <dbReference type="Rhea" id="RHEA:28406"/>
        <dbReference type="ChEBI" id="CHEBI:15377"/>
        <dbReference type="ChEBI" id="CHEBI:15378"/>
        <dbReference type="ChEBI" id="CHEBI:43474"/>
        <dbReference type="ChEBI" id="CHEBI:59884"/>
        <dbReference type="ChEBI" id="CHEBI:61314"/>
        <dbReference type="EC" id="3.6.1.73"/>
    </reaction>
</comment>
<keyword evidence="8" id="KW-0464">Manganese</keyword>